<dbReference type="AlphaFoldDB" id="A0A1G9P224"/>
<gene>
    <name evidence="1" type="ORF">SAMN04488514_103406</name>
</gene>
<protein>
    <submittedName>
        <fullName evidence="1">Uncharacterized protein</fullName>
    </submittedName>
</protein>
<name>A0A1G9P224_9FLAO</name>
<evidence type="ECO:0000313" key="2">
    <source>
        <dbReference type="Proteomes" id="UP000199440"/>
    </source>
</evidence>
<evidence type="ECO:0000313" key="1">
    <source>
        <dbReference type="EMBL" id="SDL92603.1"/>
    </source>
</evidence>
<proteinExistence type="predicted"/>
<sequence>MYLRTIVLMIMFPLYLISLETRYPYPLNSNLTQKQPKDDALIILQTKCNFCHTLKKRTDIFTLENMDSLAVEINKQVFIKRKMPKGRKVALTPNEERTLKNWIELTLKQ</sequence>
<dbReference type="Proteomes" id="UP000199440">
    <property type="component" value="Unassembled WGS sequence"/>
</dbReference>
<dbReference type="EMBL" id="FNGV01000003">
    <property type="protein sequence ID" value="SDL92603.1"/>
    <property type="molecule type" value="Genomic_DNA"/>
</dbReference>
<keyword evidence="2" id="KW-1185">Reference proteome</keyword>
<organism evidence="1 2">
    <name type="scientific">Kriegella aquimaris</name>
    <dbReference type="NCBI Taxonomy" id="192904"/>
    <lineage>
        <taxon>Bacteria</taxon>
        <taxon>Pseudomonadati</taxon>
        <taxon>Bacteroidota</taxon>
        <taxon>Flavobacteriia</taxon>
        <taxon>Flavobacteriales</taxon>
        <taxon>Flavobacteriaceae</taxon>
        <taxon>Kriegella</taxon>
    </lineage>
</organism>
<accession>A0A1G9P224</accession>
<reference evidence="1 2" key="1">
    <citation type="submission" date="2016-10" db="EMBL/GenBank/DDBJ databases">
        <authorList>
            <person name="de Groot N.N."/>
        </authorList>
    </citation>
    <scope>NUCLEOTIDE SEQUENCE [LARGE SCALE GENOMIC DNA]</scope>
    <source>
        <strain evidence="1 2">DSM 19886</strain>
    </source>
</reference>